<dbReference type="EMBL" id="CM056801">
    <property type="protein sequence ID" value="KAJ8708726.1"/>
    <property type="molecule type" value="Genomic_DNA"/>
</dbReference>
<sequence length="366" mass="41998">MFKFELFGECTEMFFYTLLSFRPFASVLVLLCFTFHLFTMSDSDDSDGNTNTPSTSTGAKRKKYAQNYKVEWESRPECSNWLKKSLKEKNYAHCKSCNKDINISSGFDAVKRHAASQLHIKSIKCIADQPKMTNFVNREVIQFKHQVREGEIRIAGFVAEHNLPYAITDHLGKLIQKICPDSKVAENMKCSRPRIQAVVNNVIGQESFFLRQVKFSLIIDESTDRSTTKHLCLVVRYVKKNHVGDYFFGLIPVVTADATTLHKSIVDFFEQHGVPFRQNLIGFASDGASVMMGRNHSVMTLLKADVQHLFIMKCLCHSFHLCASYACNKIPRFIEEVVREIYLPTIIFLLVPKDQLNLKNFNYFVI</sequence>
<name>A0ACC2Q7A5_9NEOP</name>
<protein>
    <submittedName>
        <fullName evidence="1">Uncharacterized protein</fullName>
    </submittedName>
</protein>
<accession>A0ACC2Q7A5</accession>
<gene>
    <name evidence="1" type="ORF">PYW08_010108</name>
</gene>
<evidence type="ECO:0000313" key="2">
    <source>
        <dbReference type="Proteomes" id="UP001231649"/>
    </source>
</evidence>
<evidence type="ECO:0000313" key="1">
    <source>
        <dbReference type="EMBL" id="KAJ8708726.1"/>
    </source>
</evidence>
<reference evidence="1" key="1">
    <citation type="submission" date="2023-03" db="EMBL/GenBank/DDBJ databases">
        <title>Chromosome-level genomes of two armyworms, Mythimna separata and Mythimna loreyi, provide insights into the biosynthesis and reception of sex pheromones.</title>
        <authorList>
            <person name="Zhao H."/>
        </authorList>
    </citation>
    <scope>NUCLEOTIDE SEQUENCE</scope>
    <source>
        <strain evidence="1">BeijingLab</strain>
    </source>
</reference>
<comment type="caution">
    <text evidence="1">The sequence shown here is derived from an EMBL/GenBank/DDBJ whole genome shotgun (WGS) entry which is preliminary data.</text>
</comment>
<dbReference type="Proteomes" id="UP001231649">
    <property type="component" value="Chromosome 25"/>
</dbReference>
<keyword evidence="2" id="KW-1185">Reference proteome</keyword>
<organism evidence="1 2">
    <name type="scientific">Mythimna loreyi</name>
    <dbReference type="NCBI Taxonomy" id="667449"/>
    <lineage>
        <taxon>Eukaryota</taxon>
        <taxon>Metazoa</taxon>
        <taxon>Ecdysozoa</taxon>
        <taxon>Arthropoda</taxon>
        <taxon>Hexapoda</taxon>
        <taxon>Insecta</taxon>
        <taxon>Pterygota</taxon>
        <taxon>Neoptera</taxon>
        <taxon>Endopterygota</taxon>
        <taxon>Lepidoptera</taxon>
        <taxon>Glossata</taxon>
        <taxon>Ditrysia</taxon>
        <taxon>Noctuoidea</taxon>
        <taxon>Noctuidae</taxon>
        <taxon>Noctuinae</taxon>
        <taxon>Hadenini</taxon>
        <taxon>Mythimna</taxon>
    </lineage>
</organism>
<proteinExistence type="predicted"/>